<dbReference type="OrthoDB" id="1739831at2"/>
<protein>
    <recommendedName>
        <fullName evidence="3">Flagellar operon protein TIGR03826</fullName>
    </recommendedName>
</protein>
<gene>
    <name evidence="1" type="ORF">SAMN05421659_110133</name>
</gene>
<sequence length="145" mass="16412">MNVEGVDGISNCIQCGKIFRNLGNSFNICQKCKELDEEEFNLVKDYIYENPFATLKNTASATGVKVMRIQSYLKNGRLMIPDNSPIFINCENCGASIKYGRICIECAKILSKEMKKEMSIEECQIGECPKRDSWYTTVFSSGFTK</sequence>
<dbReference type="Proteomes" id="UP000199701">
    <property type="component" value="Unassembled WGS sequence"/>
</dbReference>
<dbReference type="RefSeq" id="WP_092454897.1">
    <property type="nucleotide sequence ID" value="NZ_FOJI01000010.1"/>
</dbReference>
<dbReference type="STRING" id="99656.SAMN05421659_110133"/>
<name>A0A1I0R106_9FIRM</name>
<evidence type="ECO:0008006" key="3">
    <source>
        <dbReference type="Google" id="ProtNLM"/>
    </source>
</evidence>
<organism evidence="1 2">
    <name type="scientific">[Clostridium] fimetarium</name>
    <dbReference type="NCBI Taxonomy" id="99656"/>
    <lineage>
        <taxon>Bacteria</taxon>
        <taxon>Bacillati</taxon>
        <taxon>Bacillota</taxon>
        <taxon>Clostridia</taxon>
        <taxon>Lachnospirales</taxon>
        <taxon>Lachnospiraceae</taxon>
    </lineage>
</organism>
<proteinExistence type="predicted"/>
<accession>A0A1I0R106</accession>
<evidence type="ECO:0000313" key="2">
    <source>
        <dbReference type="Proteomes" id="UP000199701"/>
    </source>
</evidence>
<evidence type="ECO:0000313" key="1">
    <source>
        <dbReference type="EMBL" id="SEW33571.1"/>
    </source>
</evidence>
<dbReference type="EMBL" id="FOJI01000010">
    <property type="protein sequence ID" value="SEW33571.1"/>
    <property type="molecule type" value="Genomic_DNA"/>
</dbReference>
<reference evidence="1 2" key="1">
    <citation type="submission" date="2016-10" db="EMBL/GenBank/DDBJ databases">
        <authorList>
            <person name="de Groot N.N."/>
        </authorList>
    </citation>
    <scope>NUCLEOTIDE SEQUENCE [LARGE SCALE GENOMIC DNA]</scope>
    <source>
        <strain evidence="1 2">DSM 9179</strain>
    </source>
</reference>
<dbReference type="AlphaFoldDB" id="A0A1I0R106"/>
<keyword evidence="2" id="KW-1185">Reference proteome</keyword>